<keyword evidence="7" id="KW-0131">Cell cycle</keyword>
<keyword evidence="9" id="KW-1133">Transmembrane helix</keyword>
<feature type="transmembrane region" description="Helical" evidence="9">
    <location>
        <begin position="526"/>
        <end position="545"/>
    </location>
</feature>
<evidence type="ECO:0000256" key="4">
    <source>
        <dbReference type="ARBA" id="ARBA00022776"/>
    </source>
</evidence>
<dbReference type="InterPro" id="IPR039776">
    <property type="entry name" value="Pds5"/>
</dbReference>
<evidence type="ECO:0000256" key="5">
    <source>
        <dbReference type="ARBA" id="ARBA00023204"/>
    </source>
</evidence>
<evidence type="ECO:0000313" key="12">
    <source>
        <dbReference type="Proteomes" id="UP000734854"/>
    </source>
</evidence>
<feature type="transmembrane region" description="Helical" evidence="9">
    <location>
        <begin position="494"/>
        <end position="514"/>
    </location>
</feature>
<comment type="caution">
    <text evidence="11">The sequence shown here is derived from an EMBL/GenBank/DDBJ whole genome shotgun (WGS) entry which is preliminary data.</text>
</comment>
<feature type="domain" description="Sugar phosphate transporter" evidence="10">
    <location>
        <begin position="503"/>
        <end position="779"/>
    </location>
</feature>
<dbReference type="InterPro" id="IPR004853">
    <property type="entry name" value="Sugar_P_trans_dom"/>
</dbReference>
<dbReference type="GO" id="GO:0007064">
    <property type="term" value="P:mitotic sister chromatid cohesion"/>
    <property type="evidence" value="ECO:0007669"/>
    <property type="project" value="InterPro"/>
</dbReference>
<comment type="subcellular location">
    <subcellularLocation>
        <location evidence="1">Nucleus</location>
    </subcellularLocation>
</comment>
<evidence type="ECO:0000256" key="9">
    <source>
        <dbReference type="SAM" id="Phobius"/>
    </source>
</evidence>
<feature type="transmembrane region" description="Helical" evidence="9">
    <location>
        <begin position="589"/>
        <end position="607"/>
    </location>
</feature>
<dbReference type="GO" id="GO:0005634">
    <property type="term" value="C:nucleus"/>
    <property type="evidence" value="ECO:0007669"/>
    <property type="project" value="UniProtKB-SubCell"/>
</dbReference>
<dbReference type="PANTHER" id="PTHR12663">
    <property type="entry name" value="ANDROGEN INDUCED INHIBITOR OF PROLIFERATION AS3 / PDS5-RELATED"/>
    <property type="match status" value="1"/>
</dbReference>
<feature type="transmembrane region" description="Helical" evidence="9">
    <location>
        <begin position="736"/>
        <end position="757"/>
    </location>
</feature>
<organism evidence="11 12">
    <name type="scientific">Zingiber officinale</name>
    <name type="common">Ginger</name>
    <name type="synonym">Amomum zingiber</name>
    <dbReference type="NCBI Taxonomy" id="94328"/>
    <lineage>
        <taxon>Eukaryota</taxon>
        <taxon>Viridiplantae</taxon>
        <taxon>Streptophyta</taxon>
        <taxon>Embryophyta</taxon>
        <taxon>Tracheophyta</taxon>
        <taxon>Spermatophyta</taxon>
        <taxon>Magnoliopsida</taxon>
        <taxon>Liliopsida</taxon>
        <taxon>Zingiberales</taxon>
        <taxon>Zingiberaceae</taxon>
        <taxon>Zingiber</taxon>
    </lineage>
</organism>
<keyword evidence="12" id="KW-1185">Reference proteome</keyword>
<dbReference type="SUPFAM" id="SSF48371">
    <property type="entry name" value="ARM repeat"/>
    <property type="match status" value="1"/>
</dbReference>
<dbReference type="Proteomes" id="UP000734854">
    <property type="component" value="Unassembled WGS sequence"/>
</dbReference>
<proteinExistence type="predicted"/>
<feature type="region of interest" description="Disordered" evidence="8">
    <location>
        <begin position="1"/>
        <end position="23"/>
    </location>
</feature>
<evidence type="ECO:0000256" key="6">
    <source>
        <dbReference type="ARBA" id="ARBA00023242"/>
    </source>
</evidence>
<name>A0A8J5LZI3_ZINOF</name>
<feature type="transmembrane region" description="Helical" evidence="9">
    <location>
        <begin position="641"/>
        <end position="661"/>
    </location>
</feature>
<evidence type="ECO:0000256" key="3">
    <source>
        <dbReference type="ARBA" id="ARBA00022763"/>
    </source>
</evidence>
<dbReference type="GO" id="GO:0000785">
    <property type="term" value="C:chromatin"/>
    <property type="evidence" value="ECO:0007669"/>
    <property type="project" value="TreeGrafter"/>
</dbReference>
<keyword evidence="5" id="KW-0234">DNA repair</keyword>
<evidence type="ECO:0000256" key="1">
    <source>
        <dbReference type="ARBA" id="ARBA00004123"/>
    </source>
</evidence>
<keyword evidence="9" id="KW-0812">Transmembrane</keyword>
<keyword evidence="9" id="KW-0472">Membrane</keyword>
<feature type="transmembrane region" description="Helical" evidence="9">
    <location>
        <begin position="706"/>
        <end position="724"/>
    </location>
</feature>
<dbReference type="InterPro" id="IPR016024">
    <property type="entry name" value="ARM-type_fold"/>
</dbReference>
<dbReference type="AlphaFoldDB" id="A0A8J5LZI3"/>
<keyword evidence="4" id="KW-0498">Mitosis</keyword>
<feature type="transmembrane region" description="Helical" evidence="9">
    <location>
        <begin position="763"/>
        <end position="782"/>
    </location>
</feature>
<evidence type="ECO:0000256" key="8">
    <source>
        <dbReference type="SAM" id="MobiDB-lite"/>
    </source>
</evidence>
<dbReference type="InterPro" id="IPR011989">
    <property type="entry name" value="ARM-like"/>
</dbReference>
<feature type="transmembrane region" description="Helical" evidence="9">
    <location>
        <begin position="673"/>
        <end position="694"/>
    </location>
</feature>
<dbReference type="Pfam" id="PF20168">
    <property type="entry name" value="PDS5"/>
    <property type="match status" value="2"/>
</dbReference>
<dbReference type="GO" id="GO:0051301">
    <property type="term" value="P:cell division"/>
    <property type="evidence" value="ECO:0007669"/>
    <property type="project" value="UniProtKB-KW"/>
</dbReference>
<sequence length="823" mass="90655">MAEMAQKLQQQLKEVGSKLESPPASKDALIKLLKQAANCLSELEQSPSPSVSDSMQSCVNAFAQKDLLTHQDRDVKVLVATCVCEITRITAPDAPYSDDVLRDIFHLIVGTFAGLGDIDSPSYERRVVILETVAKYRSCVVMLDLECNDLIQEMFRTFVSVISDDHPQNIFTSMQTIMILILDESEELQENLILILLSVLGCKVNGSSMAARRLAMNVIERCAGKLEPFIKQFLVSSLSGDDKLDIRLKAVQLLGKLFSLPEVPVSEAFQSVFDEFLKRLTDRVVEVRLSVIDHLKNCLVTNPERPEAPLIIKALSDRVLDYDEKVRKKVVAAVYDVACHSFKVIPMEIASFVAERLRDKSLTVKKYTMERLVDLHQLYCLKSSDGSTNLDDCKWIPGKILKCYIIEYDVPSSSLLQLLSSPSIAIGMGLLESILGKDGRRLMKRKDSDAGQQVRLPLDKRHNSFPGRALEELRGTLYSDIHTSEGAKRQQQKLCGPFVALTFNFIVAVGIIMANKVVMGKVGFNFPIALSLIHYVTSWLLMAIFKALSLLPASPPSKSTPFSSLFVLGAVMAMATGLANVSLQHNSVGFYQMAKIAVTPTIVLAEFMILSKRVTLQKVITLTIVSIGVAVATVTDLQFNFFGACVALAWIVPSAINKILWSNLQQTGNWTALALMWKTSPITIFFFVVLMPLLDPPGVLSFNWTWNNASTIIISALFGFLLQWSGALALGATSAISHVVLGQFKTCVIMLGGYVFFNSDPGMVSLSGAVVALCGMSFYTFLNLQGSKESSAVTKPLLSKQNSIAAKPKTIIEEDEMEKMDSV</sequence>
<dbReference type="GO" id="GO:0035825">
    <property type="term" value="P:homologous recombination"/>
    <property type="evidence" value="ECO:0007669"/>
    <property type="project" value="UniProtKB-ARBA"/>
</dbReference>
<gene>
    <name evidence="11" type="ORF">ZIOFF_010440</name>
</gene>
<dbReference type="PANTHER" id="PTHR12663:SF0">
    <property type="entry name" value="PRECOCIOUS DISSOCIATION OF SISTERS 5, ISOFORM A"/>
    <property type="match status" value="1"/>
</dbReference>
<evidence type="ECO:0000256" key="2">
    <source>
        <dbReference type="ARBA" id="ARBA00022618"/>
    </source>
</evidence>
<reference evidence="11 12" key="1">
    <citation type="submission" date="2020-08" db="EMBL/GenBank/DDBJ databases">
        <title>Plant Genome Project.</title>
        <authorList>
            <person name="Zhang R.-G."/>
        </authorList>
    </citation>
    <scope>NUCLEOTIDE SEQUENCE [LARGE SCALE GENOMIC DNA]</scope>
    <source>
        <tissue evidence="11">Rhizome</tissue>
    </source>
</reference>
<evidence type="ECO:0000313" key="11">
    <source>
        <dbReference type="EMBL" id="KAG6528289.1"/>
    </source>
</evidence>
<evidence type="ECO:0000259" key="10">
    <source>
        <dbReference type="Pfam" id="PF03151"/>
    </source>
</evidence>
<protein>
    <recommendedName>
        <fullName evidence="10">Sugar phosphate transporter domain-containing protein</fullName>
    </recommendedName>
</protein>
<keyword evidence="3" id="KW-0227">DNA damage</keyword>
<keyword evidence="6" id="KW-0539">Nucleus</keyword>
<dbReference type="CDD" id="cd19953">
    <property type="entry name" value="PDS5"/>
    <property type="match status" value="1"/>
</dbReference>
<dbReference type="Pfam" id="PF03151">
    <property type="entry name" value="TPT"/>
    <property type="match status" value="1"/>
</dbReference>
<evidence type="ECO:0000256" key="7">
    <source>
        <dbReference type="ARBA" id="ARBA00023306"/>
    </source>
</evidence>
<dbReference type="Gene3D" id="1.25.10.10">
    <property type="entry name" value="Leucine-rich Repeat Variant"/>
    <property type="match status" value="1"/>
</dbReference>
<keyword evidence="2" id="KW-0132">Cell division</keyword>
<dbReference type="GO" id="GO:0006281">
    <property type="term" value="P:DNA repair"/>
    <property type="evidence" value="ECO:0007669"/>
    <property type="project" value="UniProtKB-KW"/>
</dbReference>
<dbReference type="EMBL" id="JACMSC010000003">
    <property type="protein sequence ID" value="KAG6528289.1"/>
    <property type="molecule type" value="Genomic_DNA"/>
</dbReference>
<feature type="transmembrane region" description="Helical" evidence="9">
    <location>
        <begin position="565"/>
        <end position="583"/>
    </location>
</feature>
<accession>A0A8J5LZI3</accession>